<feature type="non-terminal residue" evidence="1">
    <location>
        <position position="79"/>
    </location>
</feature>
<comment type="caution">
    <text evidence="1">The sequence shown here is derived from an EMBL/GenBank/DDBJ whole genome shotgun (WGS) entry which is preliminary data.</text>
</comment>
<dbReference type="InterPro" id="IPR037138">
    <property type="entry name" value="His_deacetylse_dom_sf"/>
</dbReference>
<sequence length="79" mass="9173">MLTIYSDDHHLRHGRCELMDGQLLPCFEMPSRADHILQRVHTRKLGAVQAPKDFGRGPILRVHDAAYLAFFEGAWDRWT</sequence>
<accession>A0A7X1YF10</accession>
<dbReference type="AlphaFoldDB" id="A0A7X1YF10"/>
<dbReference type="Gene3D" id="3.40.800.20">
    <property type="entry name" value="Histone deacetylase domain"/>
    <property type="match status" value="1"/>
</dbReference>
<reference evidence="1 2" key="1">
    <citation type="submission" date="2019-10" db="EMBL/GenBank/DDBJ databases">
        <title>Evaluation of single-gene subtyping targets for Pseudomonas.</title>
        <authorList>
            <person name="Reichler S.J."/>
            <person name="Orsi R.H."/>
            <person name="Wiedmann M."/>
            <person name="Martin N.H."/>
            <person name="Murphy S.I."/>
        </authorList>
    </citation>
    <scope>NUCLEOTIDE SEQUENCE [LARGE SCALE GENOMIC DNA]</scope>
    <source>
        <strain evidence="1 2">FSL R10-2107</strain>
    </source>
</reference>
<protein>
    <submittedName>
        <fullName evidence="1">Histone deacetylase family protein</fullName>
    </submittedName>
</protein>
<gene>
    <name evidence="1" type="ORF">GHO30_30705</name>
</gene>
<dbReference type="EMBL" id="WIVX01000582">
    <property type="protein sequence ID" value="MQU35652.1"/>
    <property type="molecule type" value="Genomic_DNA"/>
</dbReference>
<evidence type="ECO:0000313" key="2">
    <source>
        <dbReference type="Proteomes" id="UP000470186"/>
    </source>
</evidence>
<dbReference type="Proteomes" id="UP000470186">
    <property type="component" value="Unassembled WGS sequence"/>
</dbReference>
<keyword evidence="2" id="KW-1185">Reference proteome</keyword>
<evidence type="ECO:0000313" key="1">
    <source>
        <dbReference type="EMBL" id="MQU35652.1"/>
    </source>
</evidence>
<proteinExistence type="predicted"/>
<organism evidence="1 2">
    <name type="scientific">Pseudomonas helleri</name>
    <dbReference type="NCBI Taxonomy" id="1608996"/>
    <lineage>
        <taxon>Bacteria</taxon>
        <taxon>Pseudomonadati</taxon>
        <taxon>Pseudomonadota</taxon>
        <taxon>Gammaproteobacteria</taxon>
        <taxon>Pseudomonadales</taxon>
        <taxon>Pseudomonadaceae</taxon>
        <taxon>Pseudomonas</taxon>
    </lineage>
</organism>
<name>A0A7X1YF10_9PSED</name>
<dbReference type="SUPFAM" id="SSF52768">
    <property type="entry name" value="Arginase/deacetylase"/>
    <property type="match status" value="1"/>
</dbReference>
<dbReference type="InterPro" id="IPR023696">
    <property type="entry name" value="Ureohydrolase_dom_sf"/>
</dbReference>